<name>A0A7T6Z3Z5_9BACI</name>
<dbReference type="InterPro" id="IPR004027">
    <property type="entry name" value="SEC_C_motif"/>
</dbReference>
<dbReference type="SUPFAM" id="SSF47954">
    <property type="entry name" value="Cyclin-like"/>
    <property type="match status" value="1"/>
</dbReference>
<organism evidence="1 2">
    <name type="scientific">Salicibibacter cibarius</name>
    <dbReference type="NCBI Taxonomy" id="2743000"/>
    <lineage>
        <taxon>Bacteria</taxon>
        <taxon>Bacillati</taxon>
        <taxon>Bacillota</taxon>
        <taxon>Bacilli</taxon>
        <taxon>Bacillales</taxon>
        <taxon>Bacillaceae</taxon>
        <taxon>Salicibibacter</taxon>
    </lineage>
</organism>
<evidence type="ECO:0000313" key="2">
    <source>
        <dbReference type="Proteomes" id="UP000595823"/>
    </source>
</evidence>
<accession>A0A7T6Z3Z5</accession>
<dbReference type="InterPro" id="IPR036915">
    <property type="entry name" value="Cyclin-like_sf"/>
</dbReference>
<dbReference type="Pfam" id="PF02810">
    <property type="entry name" value="SEC-C"/>
    <property type="match status" value="1"/>
</dbReference>
<dbReference type="SUPFAM" id="SSF103642">
    <property type="entry name" value="Sec-C motif"/>
    <property type="match status" value="1"/>
</dbReference>
<reference evidence="1 2" key="1">
    <citation type="submission" date="2020-06" db="EMBL/GenBank/DDBJ databases">
        <title>Genomic analysis of Salicibibacter sp. NKC5-3.</title>
        <authorList>
            <person name="Oh Y.J."/>
        </authorList>
    </citation>
    <scope>NUCLEOTIDE SEQUENCE [LARGE SCALE GENOMIC DNA]</scope>
    <source>
        <strain evidence="1 2">NKC5-3</strain>
    </source>
</reference>
<keyword evidence="2" id="KW-1185">Reference proteome</keyword>
<dbReference type="Gene3D" id="1.25.40.10">
    <property type="entry name" value="Tetratricopeptide repeat domain"/>
    <property type="match status" value="1"/>
</dbReference>
<dbReference type="KEGG" id="scia:HUG15_13495"/>
<dbReference type="Gene3D" id="3.10.450.50">
    <property type="match status" value="1"/>
</dbReference>
<dbReference type="AlphaFoldDB" id="A0A7T6Z3Z5"/>
<dbReference type="InterPro" id="IPR011990">
    <property type="entry name" value="TPR-like_helical_dom_sf"/>
</dbReference>
<proteinExistence type="predicted"/>
<dbReference type="RefSeq" id="WP_200123609.1">
    <property type="nucleotide sequence ID" value="NZ_CP054705.1"/>
</dbReference>
<dbReference type="Proteomes" id="UP000595823">
    <property type="component" value="Chromosome"/>
</dbReference>
<dbReference type="EMBL" id="CP054705">
    <property type="protein sequence ID" value="QQK76479.1"/>
    <property type="molecule type" value="Genomic_DNA"/>
</dbReference>
<gene>
    <name evidence="1" type="ORF">HUG15_13495</name>
</gene>
<evidence type="ECO:0000313" key="1">
    <source>
        <dbReference type="EMBL" id="QQK76479.1"/>
    </source>
</evidence>
<protein>
    <submittedName>
        <fullName evidence="1">SEC-C domain-containing protein</fullName>
    </submittedName>
</protein>
<sequence length="608" mass="70306">MAKIGRNEPCPCGSGKKYKHCCLANKVVDIRTKMGAQELEQLSEDLEDFSLHYTDPIYSLYKAYVHENNWDIDSDYEEEYYLLFVAWAICNAPLIDGETIFQTFMDEQSGALRPETKERIDGWVTVPGMYEVIDHIDDDHFKVVSLETGERDVFCDKEDELPEIGNGVIGIFVPFTNNVNHFLFTYDEFPLELLQSVYEQYRSDLDLARFSKAMKNEYPFVLHDLFNEEADPRKLIDTYDWASKKHQAVIELLYETNRPIWDDEDLNLAIEVWQEFCEDENPVIKKEAVFAAALEYLVNMMDGDGATQKEIAEKYGTSPSTLSQRYQEMNYLMYDFFDDMLDDFSPFDPDTEGASELAEQMFGELKQALESQEFSSEEEIEQFINELLPADLPFGTSEATGDQVDQYVLLAEGADTLEEQNDLYFEGMIKGEAEFGPDFFENNRGLFWGLTETRPYMRAKQGYAETCEQLGALDLAKEHYRELLDLNEMDNQGIRYLLIGALMKAGDYGEAKELVEEYDEPTANMVYSRAYAEYKLNGWTKKTEKWLQEAIDQNLHVPVYLLGKRKIPETIPPFYGLGDENEAIDYAQRYAELWQNDQALLQKLEALV</sequence>
<dbReference type="SUPFAM" id="SSF81901">
    <property type="entry name" value="HCP-like"/>
    <property type="match status" value="1"/>
</dbReference>